<feature type="domain" description="PAC" evidence="11">
    <location>
        <begin position="1060"/>
        <end position="1112"/>
    </location>
</feature>
<keyword evidence="4" id="KW-0973">c-di-GMP</keyword>
<feature type="domain" description="PAS" evidence="10">
    <location>
        <begin position="987"/>
        <end position="1033"/>
    </location>
</feature>
<dbReference type="InterPro" id="IPR035909">
    <property type="entry name" value="CheB_C"/>
</dbReference>
<dbReference type="SUPFAM" id="SSF47757">
    <property type="entry name" value="Chemotaxis receptor methyltransferase CheR, N-terminal domain"/>
    <property type="match status" value="1"/>
</dbReference>
<dbReference type="EMBL" id="FPJW01000001">
    <property type="protein sequence ID" value="SFX09670.1"/>
    <property type="molecule type" value="Genomic_DNA"/>
</dbReference>
<dbReference type="Proteomes" id="UP000182350">
    <property type="component" value="Unassembled WGS sequence"/>
</dbReference>
<dbReference type="InterPro" id="IPR022642">
    <property type="entry name" value="CheR_C"/>
</dbReference>
<evidence type="ECO:0000256" key="4">
    <source>
        <dbReference type="ARBA" id="ARBA00022636"/>
    </source>
</evidence>
<dbReference type="InterPro" id="IPR035919">
    <property type="entry name" value="EAL_sf"/>
</dbReference>
<evidence type="ECO:0000259" key="11">
    <source>
        <dbReference type="PROSITE" id="PS50113"/>
    </source>
</evidence>
<dbReference type="SUPFAM" id="SSF55785">
    <property type="entry name" value="PYP-like sensor domain (PAS domain)"/>
    <property type="match status" value="2"/>
</dbReference>
<comment type="cofactor">
    <cofactor evidence="2">
        <name>Mg(2+)</name>
        <dbReference type="ChEBI" id="CHEBI:18420"/>
    </cofactor>
</comment>
<feature type="region of interest" description="Disordered" evidence="9">
    <location>
        <begin position="704"/>
        <end position="726"/>
    </location>
</feature>
<feature type="compositionally biased region" description="Basic residues" evidence="9">
    <location>
        <begin position="12"/>
        <end position="24"/>
    </location>
</feature>
<dbReference type="FunFam" id="3.30.70.270:FF:000001">
    <property type="entry name" value="Diguanylate cyclase domain protein"/>
    <property type="match status" value="1"/>
</dbReference>
<evidence type="ECO:0000256" key="6">
    <source>
        <dbReference type="ARBA" id="ARBA00022691"/>
    </source>
</evidence>
<dbReference type="InterPro" id="IPR043128">
    <property type="entry name" value="Rev_trsase/Diguanyl_cyclase"/>
</dbReference>
<dbReference type="Gene3D" id="3.40.50.180">
    <property type="entry name" value="Methylesterase CheB, C-terminal domain"/>
    <property type="match status" value="1"/>
</dbReference>
<dbReference type="GO" id="GO:0006935">
    <property type="term" value="P:chemotaxis"/>
    <property type="evidence" value="ECO:0007669"/>
    <property type="project" value="UniProtKB-UniRule"/>
</dbReference>
<dbReference type="InterPro" id="IPR052155">
    <property type="entry name" value="Biofilm_reg_signaling"/>
</dbReference>
<dbReference type="Pfam" id="PF00990">
    <property type="entry name" value="GGDEF"/>
    <property type="match status" value="1"/>
</dbReference>
<dbReference type="NCBIfam" id="TIGR00229">
    <property type="entry name" value="sensory_box"/>
    <property type="match status" value="2"/>
</dbReference>
<dbReference type="PROSITE" id="PS50122">
    <property type="entry name" value="CHEB"/>
    <property type="match status" value="1"/>
</dbReference>
<dbReference type="PANTHER" id="PTHR44757:SF2">
    <property type="entry name" value="BIOFILM ARCHITECTURE MAINTENANCE PROTEIN MBAA"/>
    <property type="match status" value="1"/>
</dbReference>
<dbReference type="InterPro" id="IPR013656">
    <property type="entry name" value="PAS_4"/>
</dbReference>
<dbReference type="Pfam" id="PF13426">
    <property type="entry name" value="PAS_9"/>
    <property type="match status" value="1"/>
</dbReference>
<dbReference type="STRING" id="1122209.SAMN02745752_00522"/>
<dbReference type="InterPro" id="IPR001610">
    <property type="entry name" value="PAC"/>
</dbReference>
<dbReference type="CDD" id="cd00130">
    <property type="entry name" value="PAS"/>
    <property type="match status" value="2"/>
</dbReference>
<dbReference type="GO" id="GO:0071732">
    <property type="term" value="P:cellular response to nitric oxide"/>
    <property type="evidence" value="ECO:0007669"/>
    <property type="project" value="UniProtKB-ARBA"/>
</dbReference>
<dbReference type="PROSITE" id="PS50123">
    <property type="entry name" value="CHER"/>
    <property type="match status" value="1"/>
</dbReference>
<dbReference type="SUPFAM" id="SSF52738">
    <property type="entry name" value="Methylesterase CheB, C-terminal domain"/>
    <property type="match status" value="1"/>
</dbReference>
<dbReference type="NCBIfam" id="TIGR00254">
    <property type="entry name" value="GGDEF"/>
    <property type="match status" value="1"/>
</dbReference>
<name>A0A1K1UA18_9GAMM</name>
<dbReference type="SUPFAM" id="SSF55073">
    <property type="entry name" value="Nucleotide cyclase"/>
    <property type="match status" value="1"/>
</dbReference>
<proteinExistence type="predicted"/>
<dbReference type="InterPro" id="IPR029787">
    <property type="entry name" value="Nucleotide_cyclase"/>
</dbReference>
<evidence type="ECO:0000256" key="1">
    <source>
        <dbReference type="ARBA" id="ARBA00001541"/>
    </source>
</evidence>
<feature type="domain" description="CheB-type methylesterase" evidence="12">
    <location>
        <begin position="31"/>
        <end position="219"/>
    </location>
</feature>
<dbReference type="Pfam" id="PF01339">
    <property type="entry name" value="CheB_methylest"/>
    <property type="match status" value="1"/>
</dbReference>
<dbReference type="PANTHER" id="PTHR44757">
    <property type="entry name" value="DIGUANYLATE CYCLASE DGCP"/>
    <property type="match status" value="1"/>
</dbReference>
<dbReference type="PROSITE" id="PS50113">
    <property type="entry name" value="PAC"/>
    <property type="match status" value="1"/>
</dbReference>
<dbReference type="GO" id="GO:0005737">
    <property type="term" value="C:cytoplasm"/>
    <property type="evidence" value="ECO:0007669"/>
    <property type="project" value="InterPro"/>
</dbReference>
<dbReference type="FunFam" id="3.20.20.450:FF:000001">
    <property type="entry name" value="Cyclic di-GMP phosphodiesterase yahA"/>
    <property type="match status" value="1"/>
</dbReference>
<dbReference type="InterPro" id="IPR000780">
    <property type="entry name" value="CheR_MeTrfase"/>
</dbReference>
<dbReference type="Pfam" id="PF08448">
    <property type="entry name" value="PAS_4"/>
    <property type="match status" value="1"/>
</dbReference>
<dbReference type="Gene3D" id="3.40.50.150">
    <property type="entry name" value="Vaccinia Virus protein VP39"/>
    <property type="match status" value="1"/>
</dbReference>
<dbReference type="GO" id="GO:0008983">
    <property type="term" value="F:protein-glutamate O-methyltransferase activity"/>
    <property type="evidence" value="ECO:0007669"/>
    <property type="project" value="UniProtKB-EC"/>
</dbReference>
<keyword evidence="3" id="KW-0489">Methyltransferase</keyword>
<dbReference type="GO" id="GO:0008984">
    <property type="term" value="F:protein-glutamate methylesterase activity"/>
    <property type="evidence" value="ECO:0007669"/>
    <property type="project" value="InterPro"/>
</dbReference>
<organism evidence="16 17">
    <name type="scientific">Marinospirillum alkaliphilum DSM 21637</name>
    <dbReference type="NCBI Taxonomy" id="1122209"/>
    <lineage>
        <taxon>Bacteria</taxon>
        <taxon>Pseudomonadati</taxon>
        <taxon>Pseudomonadota</taxon>
        <taxon>Gammaproteobacteria</taxon>
        <taxon>Oceanospirillales</taxon>
        <taxon>Oceanospirillaceae</taxon>
        <taxon>Marinospirillum</taxon>
    </lineage>
</organism>
<evidence type="ECO:0000313" key="17">
    <source>
        <dbReference type="Proteomes" id="UP000182350"/>
    </source>
</evidence>
<dbReference type="InterPro" id="IPR000700">
    <property type="entry name" value="PAS-assoc_C"/>
</dbReference>
<dbReference type="Gene3D" id="3.30.70.270">
    <property type="match status" value="1"/>
</dbReference>
<dbReference type="InterPro" id="IPR001633">
    <property type="entry name" value="EAL_dom"/>
</dbReference>
<dbReference type="InterPro" id="IPR029063">
    <property type="entry name" value="SAM-dependent_MTases_sf"/>
</dbReference>
<comment type="catalytic activity">
    <reaction evidence="1">
        <text>L-glutamyl-[protein] + S-adenosyl-L-methionine = [protein]-L-glutamate 5-O-methyl ester + S-adenosyl-L-homocysteine</text>
        <dbReference type="Rhea" id="RHEA:24452"/>
        <dbReference type="Rhea" id="RHEA-COMP:10208"/>
        <dbReference type="Rhea" id="RHEA-COMP:10311"/>
        <dbReference type="ChEBI" id="CHEBI:29973"/>
        <dbReference type="ChEBI" id="CHEBI:57856"/>
        <dbReference type="ChEBI" id="CHEBI:59789"/>
        <dbReference type="ChEBI" id="CHEBI:82795"/>
        <dbReference type="EC" id="2.1.1.80"/>
    </reaction>
</comment>
<evidence type="ECO:0000313" key="16">
    <source>
        <dbReference type="EMBL" id="SFX09670.1"/>
    </source>
</evidence>
<dbReference type="InterPro" id="IPR035965">
    <property type="entry name" value="PAS-like_dom_sf"/>
</dbReference>
<dbReference type="SMART" id="SM00138">
    <property type="entry name" value="MeTrc"/>
    <property type="match status" value="1"/>
</dbReference>
<keyword evidence="17" id="KW-1185">Reference proteome</keyword>
<keyword evidence="8" id="KW-0378">Hydrolase</keyword>
<dbReference type="Gene3D" id="3.30.450.20">
    <property type="entry name" value="PAS domain"/>
    <property type="match status" value="3"/>
</dbReference>
<feature type="active site" evidence="8">
    <location>
        <position position="76"/>
    </location>
</feature>
<dbReference type="SMART" id="SM00091">
    <property type="entry name" value="PAS"/>
    <property type="match status" value="3"/>
</dbReference>
<evidence type="ECO:0000256" key="3">
    <source>
        <dbReference type="ARBA" id="ARBA00022603"/>
    </source>
</evidence>
<dbReference type="InterPro" id="IPR000160">
    <property type="entry name" value="GGDEF_dom"/>
</dbReference>
<dbReference type="Pfam" id="PF03705">
    <property type="entry name" value="CheR_N"/>
    <property type="match status" value="1"/>
</dbReference>
<protein>
    <submittedName>
        <fullName evidence="16">Two-component system, chemotaxis family, CheB/CheR fusion protein</fullName>
    </submittedName>
</protein>
<evidence type="ECO:0000259" key="10">
    <source>
        <dbReference type="PROSITE" id="PS50112"/>
    </source>
</evidence>
<dbReference type="Gene3D" id="3.20.20.450">
    <property type="entry name" value="EAL domain"/>
    <property type="match status" value="1"/>
</dbReference>
<dbReference type="OrthoDB" id="9816309at2"/>
<dbReference type="PROSITE" id="PS50112">
    <property type="entry name" value="PAS"/>
    <property type="match status" value="2"/>
</dbReference>
<dbReference type="GO" id="GO:0032259">
    <property type="term" value="P:methylation"/>
    <property type="evidence" value="ECO:0007669"/>
    <property type="project" value="UniProtKB-KW"/>
</dbReference>
<dbReference type="SUPFAM" id="SSF141868">
    <property type="entry name" value="EAL domain-like"/>
    <property type="match status" value="1"/>
</dbReference>
<accession>A0A1K1UA18</accession>
<dbReference type="CDD" id="cd16434">
    <property type="entry name" value="CheB-CheR_fusion"/>
    <property type="match status" value="1"/>
</dbReference>
<dbReference type="Pfam" id="PF13596">
    <property type="entry name" value="PAS_10"/>
    <property type="match status" value="1"/>
</dbReference>
<dbReference type="SUPFAM" id="SSF53335">
    <property type="entry name" value="S-adenosyl-L-methionine-dependent methyltransferases"/>
    <property type="match status" value="1"/>
</dbReference>
<evidence type="ECO:0000259" key="13">
    <source>
        <dbReference type="PROSITE" id="PS50123"/>
    </source>
</evidence>
<evidence type="ECO:0000256" key="7">
    <source>
        <dbReference type="ARBA" id="ARBA00051114"/>
    </source>
</evidence>
<dbReference type="Gene3D" id="1.10.155.10">
    <property type="entry name" value="Chemotaxis receptor methyltransferase CheR, N-terminal domain"/>
    <property type="match status" value="1"/>
</dbReference>
<gene>
    <name evidence="16" type="ORF">SAMN02745752_00522</name>
</gene>
<dbReference type="InterPro" id="IPR036804">
    <property type="entry name" value="CheR_N_sf"/>
</dbReference>
<dbReference type="SMART" id="SM00052">
    <property type="entry name" value="EAL"/>
    <property type="match status" value="1"/>
</dbReference>
<evidence type="ECO:0000256" key="5">
    <source>
        <dbReference type="ARBA" id="ARBA00022679"/>
    </source>
</evidence>
<sequence>MTAQRTAAGNKRVQRKTTTIKKHPDKSPGKPETAAPTVKRPYIVGIGSSAGGLEALTHLISALPTDLGATYVVIQHLSPTHRSMMVQLLGRETAMAVLEIEDGALPQPDTVYVTPPCHNVVLTEGRFSLIDGPRKTLPRPSVNTFFTSLASCKGEDAMGVILSGTGSDGAAGMREVKAAGGFTFAQEPSSAKYSGMPQAAIDTGCVDAVLPPEMIATEIAMITRTHGAVSLTPKPATAATSLKKLLMKVKQHTRIDFGGYKEGTVIRRIERRLAARRVSTLEDYLVLVESDTDELDRLCKDILISVTAFFRDPEAFEVLRASLKAMLQGKQPGDEIRLWVAGCATGEEAYTLAILLSELLGPTLVHYRIQIFATDIDMNALAIARRGSYNESVLSDMSEELLNRYFTRSTGNHFEVSRSLREMVVVARQDIIQDPPFLRLDLVSCRNVLIYFNAELQAKVLSTFHYGLRVGGLLFLGKSEGIFQQESLFVPIDKSAHLFSRQAGEGCLVSTSFRLPEIRDPGQKVFRASDSEQRLLNVAIRQYIPPAVLINSSHEIQHIHEDVSPYVSISAGRPTTNLQQLIRQEFRTDLQLLVHQVERKPETAYARPHWIKVPDGSVHVRMAVHPLEPGVTNTCFLVCFEPAPEPKVVGTLSAPAHAGETVQDIKVLEDELIITRERLQTVIEELETSNQEMQALNEEVQAANEELQSSNEELESSNEELQSTNEELTTVNDELQLRTAELAEALNDLEKIQNSVGFPILVCNTTMELTRFNSPAADIFSLVGKSIGQAIPALRLPRGMKDFSAWVYQAIEENITIEEPVYTNDRHYLLHIAPYEQTLLPGARGAIIAFMDQTEQMNQEREVRESRQRLMAIMSNSTTLITLKDLAGRYEFVNAQFEKVFGLKAGDVIGKTDAQLFPGDIAEALRARDLDVARLAAPIESEDVIDFLEGERYLMSVRFPLFDVDGVVQSICTQSIDITSRKHAEEQLRLAARVFDRAGEGIVVTDISQKILTVNDAFTKVTGYEAAEVLGKTPAILNSGRHDKAFYQTMWDTLQDQGWWQGEIWNKRKNGELYPEWLTVNTVQNNDGRIINYVGIFSDITVIKESQRRIEFLATHDEMTSLPNRGLFLDRVCQMVIKARRVQETRAAVFFVDLDNFKVINDSLGHQAGDDMLKEVAVRLRNCVRGADTVARFGGDEFALLLEDANIAEAEITAGRIAAALSSPIILAGQAIHVSASIGISLFPEDGEDADTLLKHADGAMYKAKDAGKCTHYFFTSDLKKSADERLQLGNGLRQAMDRDELFLMYQPQLSLADGMLVGVEALLRWHHPELGLIPPDKFIPLAEKTGLIDSIGEWVADAACCQAAAWLEQGYAIPRVSINVSAEQFRRCDIALSIHNLLEKYQLPPELLVIELTETALMVDPEQAQKVLRKLKDMGLHVSIDDFGTGYSSLAQLRRFSIDELKIDRVFVNEVASSRDDKAIARTIMAMADSLNLSVVAEGIETQEQCNVLHELGCQTGQGFLFSRAISADEIVQRFPMVIKQP</sequence>
<evidence type="ECO:0000259" key="12">
    <source>
        <dbReference type="PROSITE" id="PS50122"/>
    </source>
</evidence>
<feature type="active site" evidence="8">
    <location>
        <position position="49"/>
    </location>
</feature>
<dbReference type="SMART" id="SM00086">
    <property type="entry name" value="PAC"/>
    <property type="match status" value="1"/>
</dbReference>
<feature type="domain" description="CheR-type methyltransferase" evidence="13">
    <location>
        <begin position="230"/>
        <end position="502"/>
    </location>
</feature>
<dbReference type="PRINTS" id="PR00996">
    <property type="entry name" value="CHERMTFRASE"/>
</dbReference>
<feature type="domain" description="GGDEF" evidence="15">
    <location>
        <begin position="1145"/>
        <end position="1277"/>
    </location>
</feature>
<comment type="catalytic activity">
    <reaction evidence="7">
        <text>3',3'-c-di-GMP + H2O = 5'-phosphoguanylyl(3'-&gt;5')guanosine + H(+)</text>
        <dbReference type="Rhea" id="RHEA:24902"/>
        <dbReference type="ChEBI" id="CHEBI:15377"/>
        <dbReference type="ChEBI" id="CHEBI:15378"/>
        <dbReference type="ChEBI" id="CHEBI:58754"/>
        <dbReference type="ChEBI" id="CHEBI:58805"/>
        <dbReference type="EC" id="3.1.4.52"/>
    </reaction>
    <physiologicalReaction direction="left-to-right" evidence="7">
        <dbReference type="Rhea" id="RHEA:24903"/>
    </physiologicalReaction>
</comment>
<feature type="active site" evidence="8">
    <location>
        <position position="168"/>
    </location>
</feature>
<keyword evidence="6" id="KW-0949">S-adenosyl-L-methionine</keyword>
<feature type="region of interest" description="Disordered" evidence="9">
    <location>
        <begin position="1"/>
        <end position="36"/>
    </location>
</feature>
<keyword evidence="8" id="KW-0145">Chemotaxis</keyword>
<keyword evidence="5" id="KW-0808">Transferase</keyword>
<dbReference type="PROSITE" id="PS50883">
    <property type="entry name" value="EAL"/>
    <property type="match status" value="1"/>
</dbReference>
<dbReference type="InterPro" id="IPR022641">
    <property type="entry name" value="CheR_N"/>
</dbReference>
<reference evidence="16 17" key="1">
    <citation type="submission" date="2016-11" db="EMBL/GenBank/DDBJ databases">
        <authorList>
            <person name="Jaros S."/>
            <person name="Januszkiewicz K."/>
            <person name="Wedrychowicz H."/>
        </authorList>
    </citation>
    <scope>NUCLEOTIDE SEQUENCE [LARGE SCALE GENOMIC DNA]</scope>
    <source>
        <strain evidence="16 17">DSM 21637</strain>
    </source>
</reference>
<dbReference type="CDD" id="cd01948">
    <property type="entry name" value="EAL"/>
    <property type="match status" value="1"/>
</dbReference>
<evidence type="ECO:0000259" key="14">
    <source>
        <dbReference type="PROSITE" id="PS50883"/>
    </source>
</evidence>
<dbReference type="GO" id="GO:0000156">
    <property type="term" value="F:phosphorelay response regulator activity"/>
    <property type="evidence" value="ECO:0007669"/>
    <property type="project" value="InterPro"/>
</dbReference>
<evidence type="ECO:0000256" key="9">
    <source>
        <dbReference type="SAM" id="MobiDB-lite"/>
    </source>
</evidence>
<dbReference type="Pfam" id="PF00563">
    <property type="entry name" value="EAL"/>
    <property type="match status" value="1"/>
</dbReference>
<dbReference type="InterPro" id="IPR000673">
    <property type="entry name" value="Sig_transdc_resp-reg_Me-estase"/>
</dbReference>
<dbReference type="CDD" id="cd01949">
    <property type="entry name" value="GGDEF"/>
    <property type="match status" value="1"/>
</dbReference>
<feature type="domain" description="EAL" evidence="14">
    <location>
        <begin position="1286"/>
        <end position="1540"/>
    </location>
</feature>
<dbReference type="Pfam" id="PF01739">
    <property type="entry name" value="CheR"/>
    <property type="match status" value="1"/>
</dbReference>
<dbReference type="InterPro" id="IPR000014">
    <property type="entry name" value="PAS"/>
</dbReference>
<evidence type="ECO:0000259" key="15">
    <source>
        <dbReference type="PROSITE" id="PS50887"/>
    </source>
</evidence>
<dbReference type="PROSITE" id="PS50887">
    <property type="entry name" value="GGDEF"/>
    <property type="match status" value="1"/>
</dbReference>
<dbReference type="SMART" id="SM00267">
    <property type="entry name" value="GGDEF"/>
    <property type="match status" value="1"/>
</dbReference>
<evidence type="ECO:0000256" key="8">
    <source>
        <dbReference type="PROSITE-ProRule" id="PRU00050"/>
    </source>
</evidence>
<feature type="domain" description="PAS" evidence="10">
    <location>
        <begin position="866"/>
        <end position="912"/>
    </location>
</feature>
<evidence type="ECO:0000256" key="2">
    <source>
        <dbReference type="ARBA" id="ARBA00001946"/>
    </source>
</evidence>
<dbReference type="GO" id="GO:0071111">
    <property type="term" value="F:cyclic-guanylate-specific phosphodiesterase activity"/>
    <property type="evidence" value="ECO:0007669"/>
    <property type="project" value="UniProtKB-EC"/>
</dbReference>